<dbReference type="Gene3D" id="3.60.21.10">
    <property type="match status" value="1"/>
</dbReference>
<proteinExistence type="inferred from homology"/>
<feature type="region of interest" description="Disordered" evidence="2">
    <location>
        <begin position="36"/>
        <end position="96"/>
    </location>
</feature>
<feature type="domain" description="Capsule synthesis protein CapA" evidence="4">
    <location>
        <begin position="104"/>
        <end position="345"/>
    </location>
</feature>
<dbReference type="SUPFAM" id="SSF56300">
    <property type="entry name" value="Metallo-dependent phosphatases"/>
    <property type="match status" value="1"/>
</dbReference>
<dbReference type="EMBL" id="JAJEQW010000017">
    <property type="protein sequence ID" value="MCC2243218.1"/>
    <property type="molecule type" value="Genomic_DNA"/>
</dbReference>
<dbReference type="AlphaFoldDB" id="A0AAW4WLQ6"/>
<dbReference type="Pfam" id="PF09587">
    <property type="entry name" value="PGA_cap"/>
    <property type="match status" value="1"/>
</dbReference>
<dbReference type="RefSeq" id="WP_227710712.1">
    <property type="nucleotide sequence ID" value="NZ_JAJEQW010000017.1"/>
</dbReference>
<protein>
    <submittedName>
        <fullName evidence="5">CapA family protein</fullName>
    </submittedName>
</protein>
<evidence type="ECO:0000256" key="3">
    <source>
        <dbReference type="SAM" id="Phobius"/>
    </source>
</evidence>
<reference evidence="5" key="1">
    <citation type="submission" date="2021-10" db="EMBL/GenBank/DDBJ databases">
        <title>Anaerobic single-cell dispensing facilitates the cultivation of human gut bacteria.</title>
        <authorList>
            <person name="Afrizal A."/>
        </authorList>
    </citation>
    <scope>NUCLEOTIDE SEQUENCE</scope>
    <source>
        <strain evidence="5">CLA-AA-H204</strain>
    </source>
</reference>
<evidence type="ECO:0000256" key="1">
    <source>
        <dbReference type="ARBA" id="ARBA00005662"/>
    </source>
</evidence>
<dbReference type="Proteomes" id="UP001198893">
    <property type="component" value="Unassembled WGS sequence"/>
</dbReference>
<feature type="transmembrane region" description="Helical" evidence="3">
    <location>
        <begin position="7"/>
        <end position="28"/>
    </location>
</feature>
<dbReference type="InterPro" id="IPR052169">
    <property type="entry name" value="CW_Biosynth-Accessory"/>
</dbReference>
<accession>A0AAW4WLQ6</accession>
<keyword evidence="3" id="KW-0812">Transmembrane</keyword>
<keyword evidence="3" id="KW-0472">Membrane</keyword>
<evidence type="ECO:0000256" key="2">
    <source>
        <dbReference type="SAM" id="MobiDB-lite"/>
    </source>
</evidence>
<dbReference type="SMART" id="SM00854">
    <property type="entry name" value="PGA_cap"/>
    <property type="match status" value="1"/>
</dbReference>
<dbReference type="PANTHER" id="PTHR33393:SF13">
    <property type="entry name" value="PGA BIOSYNTHESIS PROTEIN CAPA"/>
    <property type="match status" value="1"/>
</dbReference>
<keyword evidence="3" id="KW-1133">Transmembrane helix</keyword>
<comment type="caution">
    <text evidence="5">The sequence shown here is derived from an EMBL/GenBank/DDBJ whole genome shotgun (WGS) entry which is preliminary data.</text>
</comment>
<evidence type="ECO:0000259" key="4">
    <source>
        <dbReference type="SMART" id="SM00854"/>
    </source>
</evidence>
<feature type="compositionally biased region" description="Basic and acidic residues" evidence="2">
    <location>
        <begin position="52"/>
        <end position="95"/>
    </location>
</feature>
<dbReference type="InterPro" id="IPR029052">
    <property type="entry name" value="Metallo-depent_PP-like"/>
</dbReference>
<name>A0AAW4WLQ6_9FIRM</name>
<dbReference type="InterPro" id="IPR019079">
    <property type="entry name" value="Capsule_synth_CapA"/>
</dbReference>
<evidence type="ECO:0000313" key="6">
    <source>
        <dbReference type="Proteomes" id="UP001198893"/>
    </source>
</evidence>
<comment type="similarity">
    <text evidence="1">Belongs to the CapA family.</text>
</comment>
<dbReference type="CDD" id="cd07381">
    <property type="entry name" value="MPP_CapA"/>
    <property type="match status" value="1"/>
</dbReference>
<gene>
    <name evidence="5" type="ORF">LKD47_13125</name>
</gene>
<sequence>MKKEVRIALYIVSIVCVILLGAAMIYAAHHGGSIRQKDSRQTAATAGTEAAEDSKDKNGESDLKTSDKTDGKNDAEAGKDAASEDADKNTEKNIETTDVTEDTTLMFTGDVLFANSFKTNYDAGGIDAVIDNGMKELLVNADITMVNEEFPFSNRGTQMEDKQYTFRTDPSYAAALKEMGVDVVTLANNHILDYGREALSDTFTTLDGQGILYAGAGDSVERAQEVQVIEVNGKKYGFLAASRVLPVAGWNVESAVPGVLSTYDETRFVNAIAEARSQCDVLVVYVHWGLEHQEKPEAYQRTLAQKYIEAGADVVFGAHSHCLQGIEYIDGKPVFYSLGNFVFGSSIERTMAVEMVVDKDGAISYKLVGAKAENGKTRQMNELEQQQLNDYINSISFGVTVQDDGTVTPQ</sequence>
<dbReference type="PANTHER" id="PTHR33393">
    <property type="entry name" value="POLYGLUTAMINE SYNTHESIS ACCESSORY PROTEIN RV0574C-RELATED"/>
    <property type="match status" value="1"/>
</dbReference>
<evidence type="ECO:0000313" key="5">
    <source>
        <dbReference type="EMBL" id="MCC2243218.1"/>
    </source>
</evidence>
<organism evidence="5 6">
    <name type="scientific">Roseburia amylophila</name>
    <dbReference type="NCBI Taxonomy" id="2981794"/>
    <lineage>
        <taxon>Bacteria</taxon>
        <taxon>Bacillati</taxon>
        <taxon>Bacillota</taxon>
        <taxon>Clostridia</taxon>
        <taxon>Lachnospirales</taxon>
        <taxon>Lachnospiraceae</taxon>
        <taxon>Roseburia</taxon>
    </lineage>
</organism>